<proteinExistence type="predicted"/>
<dbReference type="KEGG" id="ptan:CRYO30217_00395"/>
<dbReference type="PANTHER" id="PTHR11575:SF24">
    <property type="entry name" value="5'-NUCLEOTIDASE"/>
    <property type="match status" value="1"/>
</dbReference>
<dbReference type="GO" id="GO:0030288">
    <property type="term" value="C:outer membrane-bounded periplasmic space"/>
    <property type="evidence" value="ECO:0007669"/>
    <property type="project" value="TreeGrafter"/>
</dbReference>
<dbReference type="PANTHER" id="PTHR11575">
    <property type="entry name" value="5'-NUCLEOTIDASE-RELATED"/>
    <property type="match status" value="1"/>
</dbReference>
<dbReference type="GO" id="GO:0008768">
    <property type="term" value="F:UDP-sugar diphosphatase activity"/>
    <property type="evidence" value="ECO:0007669"/>
    <property type="project" value="TreeGrafter"/>
</dbReference>
<dbReference type="GO" id="GO:0009166">
    <property type="term" value="P:nucleotide catabolic process"/>
    <property type="evidence" value="ECO:0007669"/>
    <property type="project" value="InterPro"/>
</dbReference>
<dbReference type="Gene3D" id="3.90.780.10">
    <property type="entry name" value="5'-Nucleotidase, C-terminal domain"/>
    <property type="match status" value="1"/>
</dbReference>
<dbReference type="InterPro" id="IPR006179">
    <property type="entry name" value="5_nucleotidase/apyrase"/>
</dbReference>
<keyword evidence="1" id="KW-0732">Signal</keyword>
<dbReference type="Proteomes" id="UP000683507">
    <property type="component" value="Chromosome"/>
</dbReference>
<dbReference type="EMBL" id="OU015584">
    <property type="protein sequence ID" value="CAG5077467.1"/>
    <property type="molecule type" value="Genomic_DNA"/>
</dbReference>
<keyword evidence="4" id="KW-1185">Reference proteome</keyword>
<feature type="chain" id="PRO_5036719105" description="5'-Nucleotidase C-terminal domain-containing protein" evidence="1">
    <location>
        <begin position="27"/>
        <end position="258"/>
    </location>
</feature>
<evidence type="ECO:0000313" key="3">
    <source>
        <dbReference type="EMBL" id="CAG5077467.1"/>
    </source>
</evidence>
<sequence>MNNTSFKGFLLLFLTALCLGSCTNSYKVIETSSENNTVISELSTTDSLYVIAKPYKMELEASMSEVLNVASVNLEREVPEGLLNNFVADLTLSTARSRSAEFVDVCLLNNGGLRVPIMKGEVTRGMIFELMPFENELLVLDLAGEEMIDLINYVVLRSTNENAKTGVALSGMRVTISNGKASHVMIGTSTFDPEKTYRVVTSDYLAGGGDDMTFFAGAVDSEKLDVKLRDAILDYISGLAEKNIKIDAELDGRVYIAE</sequence>
<dbReference type="PRINTS" id="PR01607">
    <property type="entry name" value="APYRASEFAMLY"/>
</dbReference>
<name>A0A916JKD1_9FLAO</name>
<accession>A0A916JKD1</accession>
<dbReference type="InterPro" id="IPR036907">
    <property type="entry name" value="5'-Nucleotdase_C_sf"/>
</dbReference>
<organism evidence="3 4">
    <name type="scientific">Parvicella tangerina</name>
    <dbReference type="NCBI Taxonomy" id="2829795"/>
    <lineage>
        <taxon>Bacteria</taxon>
        <taxon>Pseudomonadati</taxon>
        <taxon>Bacteroidota</taxon>
        <taxon>Flavobacteriia</taxon>
        <taxon>Flavobacteriales</taxon>
        <taxon>Parvicellaceae</taxon>
        <taxon>Parvicella</taxon>
    </lineage>
</organism>
<feature type="domain" description="5'-Nucleotidase C-terminal" evidence="2">
    <location>
        <begin position="74"/>
        <end position="216"/>
    </location>
</feature>
<evidence type="ECO:0000259" key="2">
    <source>
        <dbReference type="Pfam" id="PF02872"/>
    </source>
</evidence>
<dbReference type="AlphaFoldDB" id="A0A916JKD1"/>
<dbReference type="Pfam" id="PF02872">
    <property type="entry name" value="5_nucleotid_C"/>
    <property type="match status" value="1"/>
</dbReference>
<evidence type="ECO:0000256" key="1">
    <source>
        <dbReference type="SAM" id="SignalP"/>
    </source>
</evidence>
<evidence type="ECO:0000313" key="4">
    <source>
        <dbReference type="Proteomes" id="UP000683507"/>
    </source>
</evidence>
<gene>
    <name evidence="3" type="ORF">CRYO30217_00395</name>
</gene>
<protein>
    <recommendedName>
        <fullName evidence="2">5'-Nucleotidase C-terminal domain-containing protein</fullName>
    </recommendedName>
</protein>
<dbReference type="RefSeq" id="WP_258540631.1">
    <property type="nucleotide sequence ID" value="NZ_OU015584.1"/>
</dbReference>
<reference evidence="3" key="1">
    <citation type="submission" date="2021-04" db="EMBL/GenBank/DDBJ databases">
        <authorList>
            <person name="Rodrigo-Torres L."/>
            <person name="Arahal R. D."/>
            <person name="Lucena T."/>
        </authorList>
    </citation>
    <scope>NUCLEOTIDE SEQUENCE</scope>
    <source>
        <strain evidence="3">AS29M-1</strain>
    </source>
</reference>
<feature type="signal peptide" evidence="1">
    <location>
        <begin position="1"/>
        <end position="26"/>
    </location>
</feature>
<dbReference type="InterPro" id="IPR008334">
    <property type="entry name" value="5'-Nucleotdase_C"/>
</dbReference>
<dbReference type="GO" id="GO:0008253">
    <property type="term" value="F:5'-nucleotidase activity"/>
    <property type="evidence" value="ECO:0007669"/>
    <property type="project" value="TreeGrafter"/>
</dbReference>
<dbReference type="SUPFAM" id="SSF55816">
    <property type="entry name" value="5'-nucleotidase (syn. UDP-sugar hydrolase), C-terminal domain"/>
    <property type="match status" value="1"/>
</dbReference>